<proteinExistence type="predicted"/>
<gene>
    <name evidence="1" type="ORF">JIG36_08010</name>
</gene>
<sequence>MRWFRRGAGKQESDPALTRALVDDVRARYGGHVQATFQQQAEACAAQLNGDEEGLAAAAAIVHEFAETAYADLYHQAAPHGLPVDRRNYRPLWRAAQRGLRWNLFAQPGHLHPYVQVSAAVAVIGTQAKAAAGRPDHLPLLAHLFEILDLTVAGWEFARVRPDTDMAGLAQRLITTTREVRAAMSDEPPLPDPVRELMRRNNTIDVYDPQGPHVVGYFNPGKEMREALLA</sequence>
<organism evidence="1 2">
    <name type="scientific">Paractinoplanes ovalisporus</name>
    <dbReference type="NCBI Taxonomy" id="2810368"/>
    <lineage>
        <taxon>Bacteria</taxon>
        <taxon>Bacillati</taxon>
        <taxon>Actinomycetota</taxon>
        <taxon>Actinomycetes</taxon>
        <taxon>Micromonosporales</taxon>
        <taxon>Micromonosporaceae</taxon>
        <taxon>Paractinoplanes</taxon>
    </lineage>
</organism>
<dbReference type="EMBL" id="JAENHP010000002">
    <property type="protein sequence ID" value="MBM2615509.1"/>
    <property type="molecule type" value="Genomic_DNA"/>
</dbReference>
<evidence type="ECO:0000313" key="2">
    <source>
        <dbReference type="Proteomes" id="UP000632138"/>
    </source>
</evidence>
<name>A0ABS2A6N1_9ACTN</name>
<evidence type="ECO:0000313" key="1">
    <source>
        <dbReference type="EMBL" id="MBM2615509.1"/>
    </source>
</evidence>
<reference evidence="1 2" key="1">
    <citation type="submission" date="2021-01" db="EMBL/GenBank/DDBJ databases">
        <title>Actinoplanes sp. nov. LDG1-06 isolated from lichen.</title>
        <authorList>
            <person name="Saeng-In P."/>
            <person name="Phongsopitanun W."/>
            <person name="Kanchanasin P."/>
            <person name="Yuki M."/>
            <person name="Kudo T."/>
            <person name="Ohkuma M."/>
            <person name="Tanasupawat S."/>
        </authorList>
    </citation>
    <scope>NUCLEOTIDE SEQUENCE [LARGE SCALE GENOMIC DNA]</scope>
    <source>
        <strain evidence="1 2">LDG1-06</strain>
    </source>
</reference>
<dbReference type="Proteomes" id="UP000632138">
    <property type="component" value="Unassembled WGS sequence"/>
</dbReference>
<accession>A0ABS2A6N1</accession>
<comment type="caution">
    <text evidence="1">The sequence shown here is derived from an EMBL/GenBank/DDBJ whole genome shotgun (WGS) entry which is preliminary data.</text>
</comment>
<protein>
    <submittedName>
        <fullName evidence="1">Uncharacterized protein</fullName>
    </submittedName>
</protein>
<keyword evidence="2" id="KW-1185">Reference proteome</keyword>